<sequence length="463" mass="51470">MDQLSKPPATTARIPHLNRCSLECVRLLKENVSPQGVIDLILPKLLQEAQKLAINGKPMFGNTINLLTRRMNIDSHGWVLLHSIPRQVLESLMLRTVAYEHYHSGNTPYGHGYEFGHHPGAYVVAISIEGRQGGFLTGKELRTLYLDIERYVRCHDHIENAKAKRARPDPAALAFIEDVDTKYGQNDGHPKPIARFVQAKSRQNVLMLVDALKRAHAAAMAADPSGDSVTIQSPCYVGCTGSLLRRMAMYVPGPNKSSLTRVSKLYALTMSLIAMQNLQPRSHFIAAIRTWQVGQLAEAEALVSLLATSYVSQYGFNAVATGSSPETSPIYPTGRDSERYVKEYAPYFHQNVVWSLDDLNQMNNQVATLGRMAKLPRRITEIDQMIDIVRDLERRAEERTTFRAKYEDSFGAVQTAIQAQLESTAETHELADKGLAVLEDFGAFISNLKRRAGARGSSPDLGL</sequence>
<keyword evidence="2" id="KW-1185">Reference proteome</keyword>
<name>A0ABR3DT43_NEUIN</name>
<evidence type="ECO:0000313" key="1">
    <source>
        <dbReference type="EMBL" id="KAL0475837.1"/>
    </source>
</evidence>
<organism evidence="1 2">
    <name type="scientific">Neurospora intermedia</name>
    <dbReference type="NCBI Taxonomy" id="5142"/>
    <lineage>
        <taxon>Eukaryota</taxon>
        <taxon>Fungi</taxon>
        <taxon>Dikarya</taxon>
        <taxon>Ascomycota</taxon>
        <taxon>Pezizomycotina</taxon>
        <taxon>Sordariomycetes</taxon>
        <taxon>Sordariomycetidae</taxon>
        <taxon>Sordariales</taxon>
        <taxon>Sordariaceae</taxon>
        <taxon>Neurospora</taxon>
    </lineage>
</organism>
<reference evidence="1 2" key="1">
    <citation type="submission" date="2023-09" db="EMBL/GenBank/DDBJ databases">
        <title>Multi-omics analysis of a traditional fermented food reveals byproduct-associated fungal strains for waste-to-food upcycling.</title>
        <authorList>
            <consortium name="Lawrence Berkeley National Laboratory"/>
            <person name="Rekdal V.M."/>
            <person name="Villalobos-Escobedo J.M."/>
            <person name="Rodriguez-Valeron N."/>
            <person name="Garcia M.O."/>
            <person name="Vasquez D.P."/>
            <person name="Damayanti I."/>
            <person name="Sorensen P.M."/>
            <person name="Baidoo E.E."/>
            <person name="De Carvalho A.C."/>
            <person name="Riley R."/>
            <person name="Lipzen A."/>
            <person name="He G."/>
            <person name="Yan M."/>
            <person name="Haridas S."/>
            <person name="Daum C."/>
            <person name="Yoshinaga Y."/>
            <person name="Ng V."/>
            <person name="Grigoriev I.V."/>
            <person name="Munk R."/>
            <person name="Nuraida L."/>
            <person name="Wijaya C.H."/>
            <person name="Morales P.-C."/>
            <person name="Keasling J.D."/>
        </authorList>
    </citation>
    <scope>NUCLEOTIDE SEQUENCE [LARGE SCALE GENOMIC DNA]</scope>
    <source>
        <strain evidence="1 2">FGSC 2613</strain>
    </source>
</reference>
<gene>
    <name evidence="1" type="ORF">QR685DRAFT_550376</name>
</gene>
<proteinExistence type="predicted"/>
<evidence type="ECO:0000313" key="2">
    <source>
        <dbReference type="Proteomes" id="UP001451303"/>
    </source>
</evidence>
<dbReference type="Proteomes" id="UP001451303">
    <property type="component" value="Unassembled WGS sequence"/>
</dbReference>
<protein>
    <submittedName>
        <fullName evidence="1">Uncharacterized protein</fullName>
    </submittedName>
</protein>
<comment type="caution">
    <text evidence="1">The sequence shown here is derived from an EMBL/GenBank/DDBJ whole genome shotgun (WGS) entry which is preliminary data.</text>
</comment>
<accession>A0ABR3DT43</accession>
<dbReference type="EMBL" id="JAVLET010000001">
    <property type="protein sequence ID" value="KAL0475837.1"/>
    <property type="molecule type" value="Genomic_DNA"/>
</dbReference>